<comment type="catalytic activity">
    <reaction evidence="11">
        <text>[1,4-alpha-D-glucosyl](n)-L-tyrosyl-[glycogenin] + UDP-alpha-D-glucose = [1,4-alpha-D-glucosyl](n+1)-L-tyrosyl-[glycogenin] + UDP + H(+)</text>
        <dbReference type="Rhea" id="RHEA:56560"/>
        <dbReference type="Rhea" id="RHEA-COMP:14606"/>
        <dbReference type="Rhea" id="RHEA-COMP:14607"/>
        <dbReference type="ChEBI" id="CHEBI:15378"/>
        <dbReference type="ChEBI" id="CHEBI:58223"/>
        <dbReference type="ChEBI" id="CHEBI:58885"/>
        <dbReference type="ChEBI" id="CHEBI:140574"/>
        <dbReference type="EC" id="2.4.1.186"/>
    </reaction>
</comment>
<comment type="catalytic activity">
    <reaction evidence="12">
        <text>L-tyrosyl-[glycogenin] + UDP-alpha-D-glucose = alpha-D-glucosyl-L-tyrosyl-[glycogenin] + UDP + H(+)</text>
        <dbReference type="Rhea" id="RHEA:23360"/>
        <dbReference type="Rhea" id="RHEA-COMP:14604"/>
        <dbReference type="Rhea" id="RHEA-COMP:14605"/>
        <dbReference type="ChEBI" id="CHEBI:15378"/>
        <dbReference type="ChEBI" id="CHEBI:46858"/>
        <dbReference type="ChEBI" id="CHEBI:58223"/>
        <dbReference type="ChEBI" id="CHEBI:58885"/>
        <dbReference type="ChEBI" id="CHEBI:140573"/>
        <dbReference type="EC" id="2.4.1.186"/>
    </reaction>
</comment>
<dbReference type="GO" id="GO:0046872">
    <property type="term" value="F:metal ion binding"/>
    <property type="evidence" value="ECO:0007669"/>
    <property type="project" value="UniProtKB-KW"/>
</dbReference>
<dbReference type="Proteomes" id="UP001153714">
    <property type="component" value="Chromosome 9"/>
</dbReference>
<evidence type="ECO:0000256" key="2">
    <source>
        <dbReference type="ARBA" id="ARBA00004496"/>
    </source>
</evidence>
<dbReference type="PANTHER" id="PTHR11183">
    <property type="entry name" value="GLYCOGENIN SUBFAMILY MEMBER"/>
    <property type="match status" value="1"/>
</dbReference>
<feature type="compositionally biased region" description="Basic and acidic residues" evidence="14">
    <location>
        <begin position="370"/>
        <end position="392"/>
    </location>
</feature>
<evidence type="ECO:0000256" key="4">
    <source>
        <dbReference type="ARBA" id="ARBA00022679"/>
    </source>
</evidence>
<dbReference type="Gene3D" id="3.90.550.10">
    <property type="entry name" value="Spore Coat Polysaccharide Biosynthesis Protein SpsA, Chain A"/>
    <property type="match status" value="1"/>
</dbReference>
<feature type="compositionally biased region" description="Basic and acidic residues" evidence="14">
    <location>
        <begin position="546"/>
        <end position="558"/>
    </location>
</feature>
<organism evidence="15 16">
    <name type="scientific">Diatraea saccharalis</name>
    <name type="common">sugarcane borer</name>
    <dbReference type="NCBI Taxonomy" id="40085"/>
    <lineage>
        <taxon>Eukaryota</taxon>
        <taxon>Metazoa</taxon>
        <taxon>Ecdysozoa</taxon>
        <taxon>Arthropoda</taxon>
        <taxon>Hexapoda</taxon>
        <taxon>Insecta</taxon>
        <taxon>Pterygota</taxon>
        <taxon>Neoptera</taxon>
        <taxon>Endopterygota</taxon>
        <taxon>Lepidoptera</taxon>
        <taxon>Glossata</taxon>
        <taxon>Ditrysia</taxon>
        <taxon>Pyraloidea</taxon>
        <taxon>Crambidae</taxon>
        <taxon>Crambinae</taxon>
        <taxon>Diatraea</taxon>
    </lineage>
</organism>
<dbReference type="SUPFAM" id="SSF53448">
    <property type="entry name" value="Nucleotide-diphospho-sugar transferases"/>
    <property type="match status" value="1"/>
</dbReference>
<keyword evidence="6" id="KW-0320">Glycogen biosynthesis</keyword>
<comment type="similarity">
    <text evidence="9">Belongs to the glycosyltransferase 8 family. Glycogenin subfamily.</text>
</comment>
<evidence type="ECO:0000256" key="13">
    <source>
        <dbReference type="ARBA" id="ARBA00057883"/>
    </source>
</evidence>
<accession>A0A9N9WKW9</accession>
<evidence type="ECO:0000313" key="15">
    <source>
        <dbReference type="EMBL" id="CAG9796802.1"/>
    </source>
</evidence>
<keyword evidence="5" id="KW-0479">Metal-binding</keyword>
<dbReference type="GO" id="GO:0005978">
    <property type="term" value="P:glycogen biosynthetic process"/>
    <property type="evidence" value="ECO:0007669"/>
    <property type="project" value="UniProtKB-KW"/>
</dbReference>
<protein>
    <recommendedName>
        <fullName evidence="10">glycogenin glucosyltransferase</fullName>
        <ecNumber evidence="10">2.4.1.186</ecNumber>
    </recommendedName>
</protein>
<reference evidence="15" key="1">
    <citation type="submission" date="2021-12" db="EMBL/GenBank/DDBJ databases">
        <authorList>
            <person name="King R."/>
        </authorList>
    </citation>
    <scope>NUCLEOTIDE SEQUENCE</scope>
</reference>
<evidence type="ECO:0000256" key="5">
    <source>
        <dbReference type="ARBA" id="ARBA00022723"/>
    </source>
</evidence>
<dbReference type="CDD" id="cd02537">
    <property type="entry name" value="GT8_Glycogenin"/>
    <property type="match status" value="1"/>
</dbReference>
<dbReference type="InterPro" id="IPR050587">
    <property type="entry name" value="GNT1/Glycosyltrans_8"/>
</dbReference>
<gene>
    <name evidence="15" type="ORF">DIATSA_LOCUS13959</name>
</gene>
<dbReference type="FunFam" id="3.90.550.10:FF:000092">
    <property type="entry name" value="Glycogenin 2"/>
    <property type="match status" value="1"/>
</dbReference>
<dbReference type="EMBL" id="OU893340">
    <property type="protein sequence ID" value="CAG9796802.1"/>
    <property type="molecule type" value="Genomic_DNA"/>
</dbReference>
<dbReference type="EC" id="2.4.1.186" evidence="10"/>
<evidence type="ECO:0000256" key="14">
    <source>
        <dbReference type="SAM" id="MobiDB-lite"/>
    </source>
</evidence>
<dbReference type="InterPro" id="IPR002495">
    <property type="entry name" value="Glyco_trans_8"/>
</dbReference>
<feature type="compositionally biased region" description="Low complexity" evidence="14">
    <location>
        <begin position="501"/>
        <end position="511"/>
    </location>
</feature>
<comment type="function">
    <text evidence="13">Self-glucosylating initiator of glycogen synthesis. It catalyzes the formation of a short alpha (1,4)-glucosyl chain covalently attached via a glucose 1-O-tyrosyl linkage to internal tyrosine residues and these chains act as primers for the elongation reaction catalyzed by glycogen synthase.</text>
</comment>
<proteinExistence type="inferred from homology"/>
<evidence type="ECO:0000256" key="8">
    <source>
        <dbReference type="ARBA" id="ARBA00023211"/>
    </source>
</evidence>
<feature type="non-terminal residue" evidence="15">
    <location>
        <position position="1"/>
    </location>
</feature>
<evidence type="ECO:0000256" key="1">
    <source>
        <dbReference type="ARBA" id="ARBA00001936"/>
    </source>
</evidence>
<dbReference type="GO" id="GO:0005737">
    <property type="term" value="C:cytoplasm"/>
    <property type="evidence" value="ECO:0007669"/>
    <property type="project" value="UniProtKB-SubCell"/>
</dbReference>
<evidence type="ECO:0000256" key="10">
    <source>
        <dbReference type="ARBA" id="ARBA00038934"/>
    </source>
</evidence>
<feature type="region of interest" description="Disordered" evidence="14">
    <location>
        <begin position="357"/>
        <end position="558"/>
    </location>
</feature>
<keyword evidence="4" id="KW-0808">Transferase</keyword>
<evidence type="ECO:0000256" key="3">
    <source>
        <dbReference type="ARBA" id="ARBA00022490"/>
    </source>
</evidence>
<evidence type="ECO:0000256" key="11">
    <source>
        <dbReference type="ARBA" id="ARBA00050886"/>
    </source>
</evidence>
<dbReference type="InterPro" id="IPR029044">
    <property type="entry name" value="Nucleotide-diphossugar_trans"/>
</dbReference>
<keyword evidence="8" id="KW-0464">Manganese</keyword>
<feature type="compositionally biased region" description="Basic and acidic residues" evidence="14">
    <location>
        <begin position="411"/>
        <end position="438"/>
    </location>
</feature>
<dbReference type="Pfam" id="PF01501">
    <property type="entry name" value="Glyco_transf_8"/>
    <property type="match status" value="1"/>
</dbReference>
<feature type="compositionally biased region" description="Basic and acidic residues" evidence="14">
    <location>
        <begin position="512"/>
        <end position="529"/>
    </location>
</feature>
<dbReference type="OrthoDB" id="2014201at2759"/>
<name>A0A9N9WKW9_9NEOP</name>
<feature type="compositionally biased region" description="Basic and acidic residues" evidence="14">
    <location>
        <begin position="482"/>
        <end position="498"/>
    </location>
</feature>
<keyword evidence="16" id="KW-1185">Reference proteome</keyword>
<dbReference type="GO" id="GO:0008466">
    <property type="term" value="F:glycogenin glucosyltransferase activity"/>
    <property type="evidence" value="ECO:0007669"/>
    <property type="project" value="UniProtKB-EC"/>
</dbReference>
<keyword evidence="3" id="KW-0963">Cytoplasm</keyword>
<keyword evidence="7" id="KW-0325">Glycoprotein</keyword>
<dbReference type="AlphaFoldDB" id="A0A9N9WKW9"/>
<comment type="cofactor">
    <cofactor evidence="1">
        <name>Mn(2+)</name>
        <dbReference type="ChEBI" id="CHEBI:29035"/>
    </cofactor>
</comment>
<evidence type="ECO:0000256" key="7">
    <source>
        <dbReference type="ARBA" id="ARBA00023180"/>
    </source>
</evidence>
<comment type="subcellular location">
    <subcellularLocation>
        <location evidence="2">Cytoplasm</location>
    </subcellularLocation>
</comment>
<evidence type="ECO:0000313" key="16">
    <source>
        <dbReference type="Proteomes" id="UP001153714"/>
    </source>
</evidence>
<feature type="compositionally biased region" description="Basic and acidic residues" evidence="14">
    <location>
        <begin position="448"/>
        <end position="474"/>
    </location>
</feature>
<reference evidence="15" key="2">
    <citation type="submission" date="2022-10" db="EMBL/GenBank/DDBJ databases">
        <authorList>
            <consortium name="ENA_rothamsted_submissions"/>
            <consortium name="culmorum"/>
            <person name="King R."/>
        </authorList>
    </citation>
    <scope>NUCLEOTIDE SEQUENCE</scope>
</reference>
<evidence type="ECO:0000256" key="6">
    <source>
        <dbReference type="ARBA" id="ARBA00023056"/>
    </source>
</evidence>
<sequence>DKAWVTLATNDSYGLGALVLAHSLRRAGSIYPAAVLITPSVTEAMRERLRAVFAEVVSVDVLDSRDAAHLALLQRPELGITFTKIHCWGLTQYEKCVFLDADTLIVQNCDELFEREELSAAPDVGWPDCFNSGVFVYKPSQETLEQLIKFAQERGSFDGGDQGLLNSFFSDWAQGDSNKRLPFLYNVTSAAFYSYLPALKHYGQNLKIIHFIGATKPWLQQFNWESRSVDAPDHLREFLQIWWDLFVGQVHPQLDVSMVEVPEVPPELPPQDISHHYMPVVDPESEFPWHHPDAQTQEDFQRLEIDLTQYHDPWAIYGGQIPSYKDDAPIQTLSGRVEDHEEMKKYAWEYQPPYQDYRSETFTHPPHSYQHFEHKHQDSSQHHHAEHHRESQSQHSHGHYHDQPFYSHQQHAHEHRQYSQEYQWHSHEHNQHSYEHQQHSHQHHQHSHDHQQYSHEHHQHSHDHQPYSHEHQQHSNDYQQYSHEHQQHLNQHQHEHHQQSQHKQTQEQCQPDSHHSQDYQHDDKQEYFDQGHSQHSHDHHHTHFHQPHDSQDAHQKHDYQDSFISRSVSHSTIPVHHVHINHEVPYHAKGSDDENIDQNENRIMNGDVSENENEYHEDIRPRHPYDNFYLRHRAIIDSYGRKICTHEVPAAPKPSPPSDYECEDPPFSLPEEIPLTNGYCEEQVSFTF</sequence>
<evidence type="ECO:0000256" key="12">
    <source>
        <dbReference type="ARBA" id="ARBA00052293"/>
    </source>
</evidence>
<evidence type="ECO:0000256" key="9">
    <source>
        <dbReference type="ARBA" id="ARBA00038162"/>
    </source>
</evidence>